<dbReference type="SMART" id="SM00448">
    <property type="entry name" value="REC"/>
    <property type="match status" value="1"/>
</dbReference>
<feature type="domain" description="Response regulatory" evidence="4">
    <location>
        <begin position="17"/>
        <end position="133"/>
    </location>
</feature>
<evidence type="ECO:0000256" key="3">
    <source>
        <dbReference type="SAM" id="Coils"/>
    </source>
</evidence>
<dbReference type="Pfam" id="PF00072">
    <property type="entry name" value="Response_reg"/>
    <property type="match status" value="1"/>
</dbReference>
<comment type="caution">
    <text evidence="5">The sequence shown here is derived from an EMBL/GenBank/DDBJ whole genome shotgun (WGS) entry which is preliminary data.</text>
</comment>
<dbReference type="SUPFAM" id="SSF81606">
    <property type="entry name" value="PP2C-like"/>
    <property type="match status" value="1"/>
</dbReference>
<reference evidence="5 6" key="1">
    <citation type="submission" date="2021-06" db="EMBL/GenBank/DDBJ databases">
        <title>Rhodobacteraceae bacterium strain HSP-20.</title>
        <authorList>
            <person name="Chen W.-M."/>
        </authorList>
    </citation>
    <scope>NUCLEOTIDE SEQUENCE [LARGE SCALE GENOMIC DNA]</scope>
    <source>
        <strain evidence="5 6">HSP-20</strain>
    </source>
</reference>
<dbReference type="InterPro" id="IPR036457">
    <property type="entry name" value="PPM-type-like_dom_sf"/>
</dbReference>
<dbReference type="SUPFAM" id="SSF52172">
    <property type="entry name" value="CheY-like"/>
    <property type="match status" value="1"/>
</dbReference>
<evidence type="ECO:0000313" key="6">
    <source>
        <dbReference type="Proteomes" id="UP000731907"/>
    </source>
</evidence>
<dbReference type="EMBL" id="JAAATX020000006">
    <property type="protein sequence ID" value="MBU9698282.1"/>
    <property type="molecule type" value="Genomic_DNA"/>
</dbReference>
<keyword evidence="2" id="KW-0597">Phosphoprotein</keyword>
<dbReference type="PANTHER" id="PTHR43156:SF2">
    <property type="entry name" value="STAGE II SPORULATION PROTEIN E"/>
    <property type="match status" value="1"/>
</dbReference>
<keyword evidence="3" id="KW-0175">Coiled coil</keyword>
<keyword evidence="6" id="KW-1185">Reference proteome</keyword>
<dbReference type="Proteomes" id="UP000731907">
    <property type="component" value="Unassembled WGS sequence"/>
</dbReference>
<feature type="coiled-coil region" evidence="3">
    <location>
        <begin position="139"/>
        <end position="169"/>
    </location>
</feature>
<accession>A0ABS6J474</accession>
<evidence type="ECO:0000259" key="4">
    <source>
        <dbReference type="PROSITE" id="PS50110"/>
    </source>
</evidence>
<dbReference type="InterPro" id="IPR001789">
    <property type="entry name" value="Sig_transdc_resp-reg_receiver"/>
</dbReference>
<dbReference type="InterPro" id="IPR052016">
    <property type="entry name" value="Bact_Sigma-Reg"/>
</dbReference>
<feature type="modified residue" description="4-aspartylphosphate" evidence="2">
    <location>
        <position position="66"/>
    </location>
</feature>
<proteinExistence type="predicted"/>
<name>A0ABS6J474_9RHOB</name>
<keyword evidence="1" id="KW-0378">Hydrolase</keyword>
<dbReference type="Pfam" id="PF07228">
    <property type="entry name" value="SpoIIE"/>
    <property type="match status" value="1"/>
</dbReference>
<evidence type="ECO:0000313" key="5">
    <source>
        <dbReference type="EMBL" id="MBU9698282.1"/>
    </source>
</evidence>
<protein>
    <submittedName>
        <fullName evidence="5">Fused response regulator/phosphatase</fullName>
    </submittedName>
</protein>
<dbReference type="Gene3D" id="3.60.40.10">
    <property type="entry name" value="PPM-type phosphatase domain"/>
    <property type="match status" value="1"/>
</dbReference>
<evidence type="ECO:0000256" key="2">
    <source>
        <dbReference type="PROSITE-ProRule" id="PRU00169"/>
    </source>
</evidence>
<evidence type="ECO:0000256" key="1">
    <source>
        <dbReference type="ARBA" id="ARBA00022801"/>
    </source>
</evidence>
<organism evidence="5 6">
    <name type="scientific">Paragemmobacter amnigenus</name>
    <dbReference type="NCBI Taxonomy" id="2852097"/>
    <lineage>
        <taxon>Bacteria</taxon>
        <taxon>Pseudomonadati</taxon>
        <taxon>Pseudomonadota</taxon>
        <taxon>Alphaproteobacteria</taxon>
        <taxon>Rhodobacterales</taxon>
        <taxon>Paracoccaceae</taxon>
        <taxon>Paragemmobacter</taxon>
    </lineage>
</organism>
<dbReference type="InterPro" id="IPR001932">
    <property type="entry name" value="PPM-type_phosphatase-like_dom"/>
</dbReference>
<dbReference type="Gene3D" id="3.40.50.2300">
    <property type="match status" value="1"/>
</dbReference>
<dbReference type="PROSITE" id="PS50110">
    <property type="entry name" value="RESPONSE_REGULATORY"/>
    <property type="match status" value="1"/>
</dbReference>
<dbReference type="InterPro" id="IPR011006">
    <property type="entry name" value="CheY-like_superfamily"/>
</dbReference>
<dbReference type="SMART" id="SM00331">
    <property type="entry name" value="PP2C_SIG"/>
    <property type="match status" value="1"/>
</dbReference>
<sequence length="403" mass="43987">MGRTGRESAMLATQPRRVLVTDDSAAQRRMLALHLTRWGYQVSEAATGQQAIALARSTDFDIILSDWMMPGMTGPEFCRAYRALPRDGYGYFVLLSARSEKTEIADGLDSGADDFLTKPVDSTELLARLHAGERILQMQAELRRRHRDLERLYAEVQRDLAEAHELQASLLPDPVQRFGPVEALFHVRTSGHLGGDMVGWFPLGPDRIAVYAVDVAGHGVAAALMAARLAALLSHSGRDQNVAFRDGHPLSPAEVVSRLNRLLCAEVRGDQYVTMVYADLSLADGTLRMVQAGHPHPLLLRRAGRDRRLGRGGFPVGLVPQADYAETRIHLRPGDRLVIPSDGITECPGPRGDLGDAGLLRLMRGLADRTGPALRDGVIASLTGHAGTTDFPDDVSFVILDRT</sequence>
<gene>
    <name evidence="5" type="ORF">GU927_010540</name>
</gene>
<dbReference type="PANTHER" id="PTHR43156">
    <property type="entry name" value="STAGE II SPORULATION PROTEIN E-RELATED"/>
    <property type="match status" value="1"/>
</dbReference>